<gene>
    <name evidence="1" type="ORF">RI048_02380</name>
</gene>
<comment type="caution">
    <text evidence="1">The sequence shown here is derived from an EMBL/GenBank/DDBJ whole genome shotgun (WGS) entry which is preliminary data.</text>
</comment>
<reference evidence="1" key="1">
    <citation type="submission" date="2023-09" db="EMBL/GenBank/DDBJ databases">
        <title>Description of first Herbaspirillum huttiense subsp. nephrolepsisexaltata and Herbaspirillum huttiense subsp. lycopersicon.</title>
        <authorList>
            <person name="Poudel M."/>
            <person name="Sharma A."/>
            <person name="Goss E."/>
            <person name="Tapia J.H."/>
            <person name="Harmon C.M."/>
            <person name="Jones J.B."/>
        </authorList>
    </citation>
    <scope>NUCLEOTIDE SEQUENCE</scope>
    <source>
        <strain evidence="1">SE1</strain>
    </source>
</reference>
<proteinExistence type="predicted"/>
<name>A0ABU2EFY0_9BURK</name>
<evidence type="ECO:0000313" key="2">
    <source>
        <dbReference type="Proteomes" id="UP001246576"/>
    </source>
</evidence>
<organism evidence="1 2">
    <name type="scientific">Herbaspirillum huttiense subsp. lycopersici</name>
    <dbReference type="NCBI Taxonomy" id="3074428"/>
    <lineage>
        <taxon>Bacteria</taxon>
        <taxon>Pseudomonadati</taxon>
        <taxon>Pseudomonadota</taxon>
        <taxon>Betaproteobacteria</taxon>
        <taxon>Burkholderiales</taxon>
        <taxon>Oxalobacteraceae</taxon>
        <taxon>Herbaspirillum</taxon>
    </lineage>
</organism>
<accession>A0ABU2EFY0</accession>
<dbReference type="EMBL" id="JAVLSJ010000001">
    <property type="protein sequence ID" value="MDR9847052.1"/>
    <property type="molecule type" value="Genomic_DNA"/>
</dbReference>
<dbReference type="Proteomes" id="UP001246576">
    <property type="component" value="Unassembled WGS sequence"/>
</dbReference>
<keyword evidence="2" id="KW-1185">Reference proteome</keyword>
<dbReference type="RefSeq" id="WP_310839474.1">
    <property type="nucleotide sequence ID" value="NZ_JAVLSJ010000001.1"/>
</dbReference>
<evidence type="ECO:0000313" key="1">
    <source>
        <dbReference type="EMBL" id="MDR9847052.1"/>
    </source>
</evidence>
<protein>
    <submittedName>
        <fullName evidence="1">Uncharacterized protein</fullName>
    </submittedName>
</protein>
<sequence>MKQETYTKGETVTSDEFGKILAGSRGKFTAIDVPGHGGCINVVTEVDGDIHGNRDCEARLEYLLEALNGYPELKSKPDLSPALNILAQALEEITHLCPDKITVTEAQKALDSVANLMGRPKSCPCCAFRARYTKADKAIRQPDHVECVQCGLNISSDEPGAALKAWNWRA</sequence>